<dbReference type="InterPro" id="IPR001387">
    <property type="entry name" value="Cro/C1-type_HTH"/>
</dbReference>
<dbReference type="PROSITE" id="PS50943">
    <property type="entry name" value="HTH_CROC1"/>
    <property type="match status" value="1"/>
</dbReference>
<organism evidence="3 4">
    <name type="scientific">Paenibacillus hemerocallicola</name>
    <dbReference type="NCBI Taxonomy" id="1172614"/>
    <lineage>
        <taxon>Bacteria</taxon>
        <taxon>Bacillati</taxon>
        <taxon>Bacillota</taxon>
        <taxon>Bacilli</taxon>
        <taxon>Bacillales</taxon>
        <taxon>Paenibacillaceae</taxon>
        <taxon>Paenibacillus</taxon>
    </lineage>
</organism>
<evidence type="ECO:0000256" key="1">
    <source>
        <dbReference type="ARBA" id="ARBA00023125"/>
    </source>
</evidence>
<accession>A0A5C4SXH0</accession>
<dbReference type="GO" id="GO:0003677">
    <property type="term" value="F:DNA binding"/>
    <property type="evidence" value="ECO:0007669"/>
    <property type="project" value="UniProtKB-KW"/>
</dbReference>
<keyword evidence="1" id="KW-0238">DNA-binding</keyword>
<proteinExistence type="predicted"/>
<dbReference type="Proteomes" id="UP000307943">
    <property type="component" value="Unassembled WGS sequence"/>
</dbReference>
<gene>
    <name evidence="3" type="ORF">FE784_35620</name>
</gene>
<dbReference type="InterPro" id="IPR010982">
    <property type="entry name" value="Lambda_DNA-bd_dom_sf"/>
</dbReference>
<dbReference type="Pfam" id="PF01381">
    <property type="entry name" value="HTH_3"/>
    <property type="match status" value="1"/>
</dbReference>
<evidence type="ECO:0000313" key="4">
    <source>
        <dbReference type="Proteomes" id="UP000307943"/>
    </source>
</evidence>
<feature type="domain" description="HTH cro/C1-type" evidence="2">
    <location>
        <begin position="8"/>
        <end position="63"/>
    </location>
</feature>
<dbReference type="Gene3D" id="1.10.260.40">
    <property type="entry name" value="lambda repressor-like DNA-binding domains"/>
    <property type="match status" value="1"/>
</dbReference>
<dbReference type="OrthoDB" id="1863321at2"/>
<keyword evidence="4" id="KW-1185">Reference proteome</keyword>
<dbReference type="PANTHER" id="PTHR46558:SF14">
    <property type="entry name" value="HTH-TYPE TRANSCRIPTIONAL REGULATOR ANSR"/>
    <property type="match status" value="1"/>
</dbReference>
<evidence type="ECO:0000313" key="3">
    <source>
        <dbReference type="EMBL" id="TNJ60673.1"/>
    </source>
</evidence>
<dbReference type="AlphaFoldDB" id="A0A5C4SXH0"/>
<reference evidence="3 4" key="1">
    <citation type="submission" date="2019-05" db="EMBL/GenBank/DDBJ databases">
        <title>We sequenced the genome of Paenibacillus hemerocallicola KCTC 33185 for further insight into its adaptation and study the phylogeny of Paenibacillus.</title>
        <authorList>
            <person name="Narsing Rao M.P."/>
        </authorList>
    </citation>
    <scope>NUCLEOTIDE SEQUENCE [LARGE SCALE GENOMIC DNA]</scope>
    <source>
        <strain evidence="3 4">KCTC 33185</strain>
    </source>
</reference>
<dbReference type="RefSeq" id="WP_139607001.1">
    <property type="nucleotide sequence ID" value="NZ_VDCQ01000081.1"/>
</dbReference>
<dbReference type="EMBL" id="VDCQ01000081">
    <property type="protein sequence ID" value="TNJ60673.1"/>
    <property type="molecule type" value="Genomic_DNA"/>
</dbReference>
<comment type="caution">
    <text evidence="3">The sequence shown here is derived from an EMBL/GenBank/DDBJ whole genome shotgun (WGS) entry which is preliminary data.</text>
</comment>
<protein>
    <submittedName>
        <fullName evidence="3">Helix-turn-helix transcriptional regulator</fullName>
    </submittedName>
</protein>
<evidence type="ECO:0000259" key="2">
    <source>
        <dbReference type="PROSITE" id="PS50943"/>
    </source>
</evidence>
<dbReference type="PANTHER" id="PTHR46558">
    <property type="entry name" value="TRACRIPTIONAL REGULATORY PROTEIN-RELATED-RELATED"/>
    <property type="match status" value="1"/>
</dbReference>
<dbReference type="SUPFAM" id="SSF47413">
    <property type="entry name" value="lambda repressor-like DNA-binding domains"/>
    <property type="match status" value="1"/>
</dbReference>
<sequence length="107" mass="12493">MSILSERLRMLREDRDWSQIYVAQKLGLKRSSTYANWEYGIRDPDTETLVRLAQLFGVTTDYLTGASELMHIPELNESDRKLIQAIRSLSPEDKEYVLGFIERIRGK</sequence>
<dbReference type="CDD" id="cd00093">
    <property type="entry name" value="HTH_XRE"/>
    <property type="match status" value="1"/>
</dbReference>
<name>A0A5C4SXH0_9BACL</name>
<dbReference type="SMART" id="SM00530">
    <property type="entry name" value="HTH_XRE"/>
    <property type="match status" value="1"/>
</dbReference>